<dbReference type="EMBL" id="GECU01007109">
    <property type="protein sequence ID" value="JAT00598.1"/>
    <property type="molecule type" value="Transcribed_RNA"/>
</dbReference>
<dbReference type="Gene3D" id="3.30.420.10">
    <property type="entry name" value="Ribonuclease H-like superfamily/Ribonuclease H"/>
    <property type="match status" value="1"/>
</dbReference>
<reference evidence="1" key="1">
    <citation type="submission" date="2015-11" db="EMBL/GenBank/DDBJ databases">
        <title>De novo transcriptome assembly of four potential Pierce s Disease insect vectors from Arizona vineyards.</title>
        <authorList>
            <person name="Tassone E.E."/>
        </authorList>
    </citation>
    <scope>NUCLEOTIDE SEQUENCE</scope>
</reference>
<feature type="non-terminal residue" evidence="1">
    <location>
        <position position="1"/>
    </location>
</feature>
<dbReference type="InterPro" id="IPR036397">
    <property type="entry name" value="RNaseH_sf"/>
</dbReference>
<organism evidence="1">
    <name type="scientific">Homalodisca liturata</name>
    <dbReference type="NCBI Taxonomy" id="320908"/>
    <lineage>
        <taxon>Eukaryota</taxon>
        <taxon>Metazoa</taxon>
        <taxon>Ecdysozoa</taxon>
        <taxon>Arthropoda</taxon>
        <taxon>Hexapoda</taxon>
        <taxon>Insecta</taxon>
        <taxon>Pterygota</taxon>
        <taxon>Neoptera</taxon>
        <taxon>Paraneoptera</taxon>
        <taxon>Hemiptera</taxon>
        <taxon>Auchenorrhyncha</taxon>
        <taxon>Membracoidea</taxon>
        <taxon>Cicadellidae</taxon>
        <taxon>Cicadellinae</taxon>
        <taxon>Proconiini</taxon>
        <taxon>Homalodisca</taxon>
    </lineage>
</organism>
<dbReference type="PANTHER" id="PTHR47326">
    <property type="entry name" value="TRANSPOSABLE ELEMENT TC3 TRANSPOSASE-LIKE PROTEIN"/>
    <property type="match status" value="1"/>
</dbReference>
<name>A0A1B6HY76_9HEMI</name>
<sequence length="104" mass="12275">VLYKQLNYTYIIQILQEFKPNNCVNHYNFTVEVLDRISENESFLDDIIFTDEATFHVNGCVNRHNSQTWGSENPYIIVGKQRDLPKVFLVWCDEKSPNRAFLLC</sequence>
<dbReference type="PANTHER" id="PTHR47326:SF1">
    <property type="entry name" value="HTH PSQ-TYPE DOMAIN-CONTAINING PROTEIN"/>
    <property type="match status" value="1"/>
</dbReference>
<dbReference type="AlphaFoldDB" id="A0A1B6HY76"/>
<accession>A0A1B6HY76</accession>
<evidence type="ECO:0000313" key="2">
    <source>
        <dbReference type="EMBL" id="JAT00598.1"/>
    </source>
</evidence>
<protein>
    <submittedName>
        <fullName evidence="1">Uncharacterized protein</fullName>
    </submittedName>
</protein>
<gene>
    <name evidence="2" type="ORF">g.12767</name>
    <name evidence="1" type="ORF">g.12774</name>
</gene>
<proteinExistence type="predicted"/>
<dbReference type="EMBL" id="GECU01028068">
    <property type="protein sequence ID" value="JAS79638.1"/>
    <property type="molecule type" value="Transcribed_RNA"/>
</dbReference>
<evidence type="ECO:0000313" key="1">
    <source>
        <dbReference type="EMBL" id="JAS79638.1"/>
    </source>
</evidence>
<dbReference type="GO" id="GO:0003676">
    <property type="term" value="F:nucleic acid binding"/>
    <property type="evidence" value="ECO:0007669"/>
    <property type="project" value="InterPro"/>
</dbReference>